<dbReference type="AlphaFoldDB" id="A0A7J7K3B4"/>
<dbReference type="PANTHER" id="PTHR11804:SF79">
    <property type="entry name" value="MITOCHONDRIAL INTERMEDIATE PEPTIDASE"/>
    <property type="match status" value="1"/>
</dbReference>
<sequence>MSNSRSKSIINKYQSRQELFIHQIMNILCKHSIVIQKYLVRRVRSVSTFASEFNKVPTQAAFSLKDFKKHRESQGLFEIHELQSHNGFSTLKKDVTRNAQRLVDEAISPSRTRKLVQVFDELSDELCRVADMADFVRIGHPDSKYRAAAEDACMSVSSIVQQMNTNVELYKSLHAVVNDGDKLSDQSYDDTDRRVAQLLLDDFEQINVLF</sequence>
<comment type="caution">
    <text evidence="1">The sequence shown here is derived from an EMBL/GenBank/DDBJ whole genome shotgun (WGS) entry which is preliminary data.</text>
</comment>
<organism evidence="1 2">
    <name type="scientific">Bugula neritina</name>
    <name type="common">Brown bryozoan</name>
    <name type="synonym">Sertularia neritina</name>
    <dbReference type="NCBI Taxonomy" id="10212"/>
    <lineage>
        <taxon>Eukaryota</taxon>
        <taxon>Metazoa</taxon>
        <taxon>Spiralia</taxon>
        <taxon>Lophotrochozoa</taxon>
        <taxon>Bryozoa</taxon>
        <taxon>Gymnolaemata</taxon>
        <taxon>Cheilostomatida</taxon>
        <taxon>Flustrina</taxon>
        <taxon>Buguloidea</taxon>
        <taxon>Bugulidae</taxon>
        <taxon>Bugula</taxon>
    </lineage>
</organism>
<accession>A0A7J7K3B4</accession>
<dbReference type="Gene3D" id="1.10.1370.40">
    <property type="match status" value="1"/>
</dbReference>
<dbReference type="SUPFAM" id="SSF55486">
    <property type="entry name" value="Metalloproteases ('zincins'), catalytic domain"/>
    <property type="match status" value="1"/>
</dbReference>
<dbReference type="InterPro" id="IPR045090">
    <property type="entry name" value="Pept_M3A_M3B"/>
</dbReference>
<keyword evidence="2" id="KW-1185">Reference proteome</keyword>
<dbReference type="PANTHER" id="PTHR11804">
    <property type="entry name" value="PROTEASE M3 THIMET OLIGOPEPTIDASE-RELATED"/>
    <property type="match status" value="1"/>
</dbReference>
<evidence type="ECO:0000313" key="1">
    <source>
        <dbReference type="EMBL" id="KAF6033109.1"/>
    </source>
</evidence>
<proteinExistence type="predicted"/>
<dbReference type="EMBL" id="VXIV02001455">
    <property type="protein sequence ID" value="KAF6033109.1"/>
    <property type="molecule type" value="Genomic_DNA"/>
</dbReference>
<name>A0A7J7K3B4_BUGNE</name>
<reference evidence="1" key="1">
    <citation type="submission" date="2020-06" db="EMBL/GenBank/DDBJ databases">
        <title>Draft genome of Bugula neritina, a colonial animal packing powerful symbionts and potential medicines.</title>
        <authorList>
            <person name="Rayko M."/>
        </authorList>
    </citation>
    <scope>NUCLEOTIDE SEQUENCE [LARGE SCALE GENOMIC DNA]</scope>
    <source>
        <strain evidence="1">Kwan_BN1</strain>
    </source>
</reference>
<dbReference type="GO" id="GO:0006518">
    <property type="term" value="P:peptide metabolic process"/>
    <property type="evidence" value="ECO:0007669"/>
    <property type="project" value="TreeGrafter"/>
</dbReference>
<evidence type="ECO:0000313" key="2">
    <source>
        <dbReference type="Proteomes" id="UP000593567"/>
    </source>
</evidence>
<dbReference type="GO" id="GO:0006627">
    <property type="term" value="P:protein processing involved in protein targeting to mitochondrion"/>
    <property type="evidence" value="ECO:0007669"/>
    <property type="project" value="TreeGrafter"/>
</dbReference>
<dbReference type="GO" id="GO:0004222">
    <property type="term" value="F:metalloendopeptidase activity"/>
    <property type="evidence" value="ECO:0007669"/>
    <property type="project" value="InterPro"/>
</dbReference>
<dbReference type="OrthoDB" id="17530at2759"/>
<dbReference type="GO" id="GO:0005739">
    <property type="term" value="C:mitochondrion"/>
    <property type="evidence" value="ECO:0007669"/>
    <property type="project" value="TreeGrafter"/>
</dbReference>
<dbReference type="Proteomes" id="UP000593567">
    <property type="component" value="Unassembled WGS sequence"/>
</dbReference>
<gene>
    <name evidence="1" type="ORF">EB796_008599</name>
</gene>
<protein>
    <submittedName>
        <fullName evidence="1">Uncharacterized protein</fullName>
    </submittedName>
</protein>